<evidence type="ECO:0000256" key="2">
    <source>
        <dbReference type="SAM" id="MobiDB-lite"/>
    </source>
</evidence>
<sequence>MKLFDDDGSGDEAKIEIDEEYAKRYEHNKKREDLQRYEEMKKRGLIDDSDESDEESDDYEEDGGLVSGRKDLEFFEALIKVKRKDPILKEKEVKLFDSESEGESGGEKNEKKKKKKLYLKDVIAKQLLEDGAAADGEDVERTDGGVEKVKSLAEEQEEARRAFLEAAEAAAGGDDDDGEFLKFKESGGDRTDEDEEDGIVQSKLDEYFGSDDELDDNSKFLKEFFKNKLYVEKSKEEKPIEEELRNLSESEDEEVERELNYRFEENAGDRVLGHSRVVEGSVRKKVSARKVQRLSREQRRAIAEVERMEEVKHLKTLKKQEFVEKLKRVREVGGLDEKAASTLGQDDLEEEFDLEKHDRKMKQLYGEEYYGAKDVDPDFGSDEDEGADDGKPNFDKEDELLGLPKGWDKQYKDGEEELKEALYKLDYEGAIGDLKTRFKYTKVKPQRFGLSQEDILEIDDKKLNQYVSLKKIAPYREKEWKVPSAKKHQFKQEKKELSKSGDFAKGKKRLRENGESSSKSNNAVEDEVTEMELDSSKGKEPKKNRRKRQRAELKLSQSRLLAYGKIPSKSKSKA</sequence>
<dbReference type="InterPro" id="IPR018034">
    <property type="entry name" value="Kri1"/>
</dbReference>
<dbReference type="Pfam" id="PF12936">
    <property type="entry name" value="Kri1_C"/>
    <property type="match status" value="1"/>
</dbReference>
<organism evidence="4 5">
    <name type="scientific">Kalanchoe fedtschenkoi</name>
    <name type="common">Lavender scallops</name>
    <name type="synonym">South American air plant</name>
    <dbReference type="NCBI Taxonomy" id="63787"/>
    <lineage>
        <taxon>Eukaryota</taxon>
        <taxon>Viridiplantae</taxon>
        <taxon>Streptophyta</taxon>
        <taxon>Embryophyta</taxon>
        <taxon>Tracheophyta</taxon>
        <taxon>Spermatophyta</taxon>
        <taxon>Magnoliopsida</taxon>
        <taxon>eudicotyledons</taxon>
        <taxon>Gunneridae</taxon>
        <taxon>Pentapetalae</taxon>
        <taxon>Saxifragales</taxon>
        <taxon>Crassulaceae</taxon>
        <taxon>Kalanchoe</taxon>
    </lineage>
</organism>
<feature type="compositionally biased region" description="Basic and acidic residues" evidence="2">
    <location>
        <begin position="179"/>
        <end position="190"/>
    </location>
</feature>
<feature type="compositionally biased region" description="Acidic residues" evidence="2">
    <location>
        <begin position="47"/>
        <end position="63"/>
    </location>
</feature>
<evidence type="ECO:0000313" key="5">
    <source>
        <dbReference type="Proteomes" id="UP000594263"/>
    </source>
</evidence>
<dbReference type="OMA" id="WDNYDPR"/>
<dbReference type="AlphaFoldDB" id="A0A7N0U0Y1"/>
<evidence type="ECO:0000313" key="4">
    <source>
        <dbReference type="EnsemblPlants" id="Kaladp0050s0138.1.v1.1.CDS.1"/>
    </source>
</evidence>
<dbReference type="Gramene" id="Kaladp0050s0138.1.v1.1">
    <property type="protein sequence ID" value="Kaladp0050s0138.1.v1.1.CDS.1"/>
    <property type="gene ID" value="Kaladp0050s0138.v1.1"/>
</dbReference>
<feature type="compositionally biased region" description="Acidic residues" evidence="2">
    <location>
        <begin position="524"/>
        <end position="533"/>
    </location>
</feature>
<reference evidence="4" key="1">
    <citation type="submission" date="2021-01" db="UniProtKB">
        <authorList>
            <consortium name="EnsemblPlants"/>
        </authorList>
    </citation>
    <scope>IDENTIFICATION</scope>
</reference>
<dbReference type="InterPro" id="IPR024626">
    <property type="entry name" value="Kri1-like_C"/>
</dbReference>
<dbReference type="GO" id="GO:0030686">
    <property type="term" value="C:90S preribosome"/>
    <property type="evidence" value="ECO:0007669"/>
    <property type="project" value="TreeGrafter"/>
</dbReference>
<feature type="compositionally biased region" description="Basic and acidic residues" evidence="2">
    <location>
        <begin position="490"/>
        <end position="505"/>
    </location>
</feature>
<dbReference type="PANTHER" id="PTHR14490:SF5">
    <property type="entry name" value="PROTEIN KRI1 HOMOLOG"/>
    <property type="match status" value="1"/>
</dbReference>
<feature type="region of interest" description="Disordered" evidence="2">
    <location>
        <begin position="28"/>
        <end position="65"/>
    </location>
</feature>
<proteinExistence type="inferred from homology"/>
<feature type="compositionally biased region" description="Basic and acidic residues" evidence="2">
    <location>
        <begin position="28"/>
        <end position="46"/>
    </location>
</feature>
<dbReference type="Proteomes" id="UP000594263">
    <property type="component" value="Unplaced"/>
</dbReference>
<accession>A0A7N0U0Y1</accession>
<feature type="compositionally biased region" description="Acidic residues" evidence="2">
    <location>
        <begin position="377"/>
        <end position="387"/>
    </location>
</feature>
<feature type="region of interest" description="Disordered" evidence="2">
    <location>
        <begin position="92"/>
        <end position="114"/>
    </location>
</feature>
<feature type="region of interest" description="Disordered" evidence="2">
    <location>
        <begin position="478"/>
        <end position="574"/>
    </location>
</feature>
<dbReference type="GO" id="GO:0005730">
    <property type="term" value="C:nucleolus"/>
    <property type="evidence" value="ECO:0007669"/>
    <property type="project" value="TreeGrafter"/>
</dbReference>
<keyword evidence="5" id="KW-1185">Reference proteome</keyword>
<feature type="region of interest" description="Disordered" evidence="2">
    <location>
        <begin position="372"/>
        <end position="399"/>
    </location>
</feature>
<dbReference type="Pfam" id="PF05178">
    <property type="entry name" value="Kri1"/>
    <property type="match status" value="1"/>
</dbReference>
<feature type="region of interest" description="Disordered" evidence="2">
    <location>
        <begin position="168"/>
        <end position="200"/>
    </location>
</feature>
<name>A0A7N0U0Y1_KALFE</name>
<dbReference type="PANTHER" id="PTHR14490">
    <property type="entry name" value="ZINC FINGER, ZZ TYPE"/>
    <property type="match status" value="1"/>
</dbReference>
<protein>
    <recommendedName>
        <fullName evidence="3">Kri1-like C-terminal domain-containing protein</fullName>
    </recommendedName>
</protein>
<dbReference type="EnsemblPlants" id="Kaladp0050s0138.1.v1.1">
    <property type="protein sequence ID" value="Kaladp0050s0138.1.v1.1.CDS.1"/>
    <property type="gene ID" value="Kaladp0050s0138.v1.1"/>
</dbReference>
<dbReference type="GO" id="GO:0000447">
    <property type="term" value="P:endonucleolytic cleavage in ITS1 to separate SSU-rRNA from 5.8S rRNA and LSU-rRNA from tricistronic rRNA transcript (SSU-rRNA, 5.8S rRNA, LSU-rRNA)"/>
    <property type="evidence" value="ECO:0007669"/>
    <property type="project" value="TreeGrafter"/>
</dbReference>
<evidence type="ECO:0000259" key="3">
    <source>
        <dbReference type="Pfam" id="PF12936"/>
    </source>
</evidence>
<feature type="domain" description="Kri1-like C-terminal" evidence="3">
    <location>
        <begin position="416"/>
        <end position="499"/>
    </location>
</feature>
<comment type="similarity">
    <text evidence="1">Belongs to the KRI1 family.</text>
</comment>
<evidence type="ECO:0000256" key="1">
    <source>
        <dbReference type="ARBA" id="ARBA00007473"/>
    </source>
</evidence>